<dbReference type="KEGG" id="slac:SKTS_09260"/>
<sequence length="111" mass="13059">MSNPFTARWSATGNNLCLGQWEIRYHERLLDLDAARRDRDMGTFGVFSYIFPDDEELAEGLREDEWILENVEWLTELFIAHDIPVDEAHMRWFYQAVNPRDWRCGSCGGCI</sequence>
<organism evidence="1 2">
    <name type="scientific">Sulfurimicrobium lacus</name>
    <dbReference type="NCBI Taxonomy" id="2715678"/>
    <lineage>
        <taxon>Bacteria</taxon>
        <taxon>Pseudomonadati</taxon>
        <taxon>Pseudomonadota</taxon>
        <taxon>Betaproteobacteria</taxon>
        <taxon>Nitrosomonadales</taxon>
        <taxon>Sulfuricellaceae</taxon>
        <taxon>Sulfurimicrobium</taxon>
    </lineage>
</organism>
<reference evidence="2" key="1">
    <citation type="submission" date="2020-03" db="EMBL/GenBank/DDBJ databases">
        <title>Complete genome sequence of sulfur-oxidizing bacterium skT11.</title>
        <authorList>
            <person name="Kanda M."/>
            <person name="Kojima H."/>
            <person name="Fukui M."/>
        </authorList>
    </citation>
    <scope>NUCLEOTIDE SEQUENCE [LARGE SCALE GENOMIC DNA]</scope>
    <source>
        <strain evidence="2">skT11</strain>
    </source>
</reference>
<accession>A0A6F8V9P2</accession>
<protein>
    <submittedName>
        <fullName evidence="1">Uncharacterized protein</fullName>
    </submittedName>
</protein>
<evidence type="ECO:0000313" key="2">
    <source>
        <dbReference type="Proteomes" id="UP000502260"/>
    </source>
</evidence>
<keyword evidence="2" id="KW-1185">Reference proteome</keyword>
<dbReference type="EMBL" id="AP022853">
    <property type="protein sequence ID" value="BCB26040.1"/>
    <property type="molecule type" value="Genomic_DNA"/>
</dbReference>
<proteinExistence type="predicted"/>
<evidence type="ECO:0000313" key="1">
    <source>
        <dbReference type="EMBL" id="BCB26040.1"/>
    </source>
</evidence>
<dbReference type="RefSeq" id="WP_173061080.1">
    <property type="nucleotide sequence ID" value="NZ_AP022853.1"/>
</dbReference>
<gene>
    <name evidence="1" type="ORF">SKTS_09260</name>
</gene>
<name>A0A6F8V9P2_9PROT</name>
<dbReference type="Proteomes" id="UP000502260">
    <property type="component" value="Chromosome"/>
</dbReference>
<dbReference type="AlphaFoldDB" id="A0A6F8V9P2"/>